<keyword evidence="3 5" id="KW-0489">Methyltransferase</keyword>
<dbReference type="GO" id="GO:0003676">
    <property type="term" value="F:nucleic acid binding"/>
    <property type="evidence" value="ECO:0007669"/>
    <property type="project" value="InterPro"/>
</dbReference>
<accession>A0A9Q1H610</accession>
<dbReference type="OrthoDB" id="206354at2759"/>
<evidence type="ECO:0000313" key="6">
    <source>
        <dbReference type="EMBL" id="KAJ8033735.1"/>
    </source>
</evidence>
<name>A0A9Q1H610_HOLLE</name>
<gene>
    <name evidence="6" type="ORF">HOLleu_24079</name>
</gene>
<evidence type="ECO:0000256" key="1">
    <source>
        <dbReference type="ARBA" id="ARBA00004496"/>
    </source>
</evidence>
<comment type="subcellular location">
    <subcellularLocation>
        <location evidence="1 5">Cytoplasm</location>
    </subcellularLocation>
</comment>
<evidence type="ECO:0000313" key="7">
    <source>
        <dbReference type="Proteomes" id="UP001152320"/>
    </source>
</evidence>
<dbReference type="GO" id="GO:0032259">
    <property type="term" value="P:methylation"/>
    <property type="evidence" value="ECO:0007669"/>
    <property type="project" value="UniProtKB-KW"/>
</dbReference>
<dbReference type="InterPro" id="IPR002052">
    <property type="entry name" value="DNA_methylase_N6_adenine_CS"/>
</dbReference>
<comment type="caution">
    <text evidence="6">The sequence shown here is derived from an EMBL/GenBank/DDBJ whole genome shotgun (WGS) entry which is preliminary data.</text>
</comment>
<sequence length="216" mass="24327">MSSDSDEDDVPQLSAHALAALQEFYAEQTAIANEDEEEVAAKVGGIQEDWQLSQFWYDDDTASVLANEAITAAGVNGRIACISTPTLFQKLRQINSSCSAIIFEYDKRFEVYGDHFVFYDFNKPLELPEHIKAHSFDIVIGDPPFLTDDCLEPFSQTMKLLAKDKMILCTGAVMEASVKKLLDLEICNFQPKHAKNLANEFRCFANYTTTYLNNDR</sequence>
<dbReference type="Pfam" id="PF10237">
    <property type="entry name" value="N6-adenineMlase"/>
    <property type="match status" value="1"/>
</dbReference>
<evidence type="ECO:0000256" key="2">
    <source>
        <dbReference type="ARBA" id="ARBA00022490"/>
    </source>
</evidence>
<dbReference type="EC" id="2.1.1.-" evidence="5"/>
<evidence type="ECO:0000256" key="4">
    <source>
        <dbReference type="ARBA" id="ARBA00022679"/>
    </source>
</evidence>
<comment type="function">
    <text evidence="5">S-adenosyl-L-methionine-dependent protein-lysine N-methyltransferase that methylates elongation factor 1-alpha.</text>
</comment>
<dbReference type="PANTHER" id="PTHR13200:SF0">
    <property type="entry name" value="EEF1A LYSINE METHYLTRANSFERASE 1"/>
    <property type="match status" value="1"/>
</dbReference>
<organism evidence="6 7">
    <name type="scientific">Holothuria leucospilota</name>
    <name type="common">Black long sea cucumber</name>
    <name type="synonym">Mertensiothuria leucospilota</name>
    <dbReference type="NCBI Taxonomy" id="206669"/>
    <lineage>
        <taxon>Eukaryota</taxon>
        <taxon>Metazoa</taxon>
        <taxon>Echinodermata</taxon>
        <taxon>Eleutherozoa</taxon>
        <taxon>Echinozoa</taxon>
        <taxon>Holothuroidea</taxon>
        <taxon>Aspidochirotacea</taxon>
        <taxon>Aspidochirotida</taxon>
        <taxon>Holothuriidae</taxon>
        <taxon>Holothuria</taxon>
    </lineage>
</organism>
<dbReference type="HAMAP" id="MF_03187">
    <property type="entry name" value="Methyltr_EFM5"/>
    <property type="match status" value="1"/>
</dbReference>
<dbReference type="GO" id="GO:0016279">
    <property type="term" value="F:protein-lysine N-methyltransferase activity"/>
    <property type="evidence" value="ECO:0007669"/>
    <property type="project" value="UniProtKB-UniRule"/>
</dbReference>
<dbReference type="GO" id="GO:0005737">
    <property type="term" value="C:cytoplasm"/>
    <property type="evidence" value="ECO:0007669"/>
    <property type="project" value="UniProtKB-SubCell"/>
</dbReference>
<evidence type="ECO:0000256" key="5">
    <source>
        <dbReference type="HAMAP-Rule" id="MF_03187"/>
    </source>
</evidence>
<keyword evidence="4 5" id="KW-0808">Transferase</keyword>
<comment type="similarity">
    <text evidence="5">Belongs to the class I-like SAM-binding methyltransferase superfamily. EFM5 family.</text>
</comment>
<dbReference type="InterPro" id="IPR041370">
    <property type="entry name" value="Mlase_EEF1AKMT1/ZCCHC4"/>
</dbReference>
<evidence type="ECO:0000256" key="3">
    <source>
        <dbReference type="ARBA" id="ARBA00022603"/>
    </source>
</evidence>
<keyword evidence="2 5" id="KW-0963">Cytoplasm</keyword>
<dbReference type="PANTHER" id="PTHR13200">
    <property type="entry name" value="EEF1A LYSINE METHYLTRANSFERASE 1"/>
    <property type="match status" value="1"/>
</dbReference>
<proteinExistence type="inferred from homology"/>
<dbReference type="AlphaFoldDB" id="A0A9Q1H610"/>
<dbReference type="EMBL" id="JAIZAY010000011">
    <property type="protein sequence ID" value="KAJ8033735.1"/>
    <property type="molecule type" value="Genomic_DNA"/>
</dbReference>
<dbReference type="Proteomes" id="UP001152320">
    <property type="component" value="Chromosome 11"/>
</dbReference>
<keyword evidence="7" id="KW-1185">Reference proteome</keyword>
<dbReference type="PROSITE" id="PS00092">
    <property type="entry name" value="N6_MTASE"/>
    <property type="match status" value="1"/>
</dbReference>
<reference evidence="6" key="1">
    <citation type="submission" date="2021-10" db="EMBL/GenBank/DDBJ databases">
        <title>Tropical sea cucumber genome reveals ecological adaptation and Cuvierian tubules defense mechanism.</title>
        <authorList>
            <person name="Chen T."/>
        </authorList>
    </citation>
    <scope>NUCLEOTIDE SEQUENCE</scope>
    <source>
        <strain evidence="6">Nanhai2018</strain>
        <tissue evidence="6">Muscle</tissue>
    </source>
</reference>
<dbReference type="InterPro" id="IPR019369">
    <property type="entry name" value="Efm5/EEF1AKMT1"/>
</dbReference>
<protein>
    <recommendedName>
        <fullName evidence="5">Protein-lysine N-methyltransferase HOLleu_24079</fullName>
        <ecNumber evidence="5">2.1.1.-</ecNumber>
    </recommendedName>
</protein>